<feature type="transmembrane region" description="Helical" evidence="6">
    <location>
        <begin position="331"/>
        <end position="355"/>
    </location>
</feature>
<dbReference type="Gene3D" id="2.60.260.20">
    <property type="entry name" value="Urease metallochaperone UreE, N-terminal domain"/>
    <property type="match status" value="1"/>
</dbReference>
<keyword evidence="6" id="KW-1133">Transmembrane helix</keyword>
<dbReference type="Gene3D" id="1.10.287.110">
    <property type="entry name" value="DnaJ domain"/>
    <property type="match status" value="1"/>
</dbReference>
<organism evidence="9 10">
    <name type="scientific">Lancefieldella parvula</name>
    <dbReference type="NCBI Taxonomy" id="1382"/>
    <lineage>
        <taxon>Bacteria</taxon>
        <taxon>Bacillati</taxon>
        <taxon>Actinomycetota</taxon>
        <taxon>Coriobacteriia</taxon>
        <taxon>Coriobacteriales</taxon>
        <taxon>Atopobiaceae</taxon>
        <taxon>Lancefieldella</taxon>
    </lineage>
</organism>
<dbReference type="Pfam" id="PF00684">
    <property type="entry name" value="DnaJ_CXXCXGXG"/>
    <property type="match status" value="1"/>
</dbReference>
<dbReference type="GO" id="GO:0042026">
    <property type="term" value="P:protein refolding"/>
    <property type="evidence" value="ECO:0007669"/>
    <property type="project" value="TreeGrafter"/>
</dbReference>
<dbReference type="Pfam" id="PF00226">
    <property type="entry name" value="DnaJ"/>
    <property type="match status" value="1"/>
</dbReference>
<feature type="transmembrane region" description="Helical" evidence="6">
    <location>
        <begin position="278"/>
        <end position="295"/>
    </location>
</feature>
<dbReference type="GO" id="GO:0051082">
    <property type="term" value="F:unfolded protein binding"/>
    <property type="evidence" value="ECO:0007669"/>
    <property type="project" value="InterPro"/>
</dbReference>
<dbReference type="PANTHER" id="PTHR43096">
    <property type="entry name" value="DNAJ HOMOLOG 1, MITOCHONDRIAL-RELATED"/>
    <property type="match status" value="1"/>
</dbReference>
<dbReference type="CDD" id="cd10719">
    <property type="entry name" value="DnaJ_zf"/>
    <property type="match status" value="1"/>
</dbReference>
<dbReference type="Proteomes" id="UP000831562">
    <property type="component" value="Chromosome"/>
</dbReference>
<dbReference type="EMBL" id="CP097092">
    <property type="protein sequence ID" value="UQF77553.1"/>
    <property type="molecule type" value="Genomic_DNA"/>
</dbReference>
<dbReference type="InterPro" id="IPR008971">
    <property type="entry name" value="HSP40/DnaJ_pept-bd"/>
</dbReference>
<evidence type="ECO:0000256" key="1">
    <source>
        <dbReference type="ARBA" id="ARBA00022723"/>
    </source>
</evidence>
<sequence>MAAMNEKDYYAILGVTESATAEEIRKAFQTKARKLHPDINKEPDAEERFKEVSEAYAVLSDAEKRRRYDAMRSGSFYGGGYGPSGYPGGSAYGGSPFEGGFPFGDINFNNWTTGSQKRSRAYKPQTGADIVYDLTLSDADAKNGVKKGITYQRFVTCDACDGKGSQHKTEATTCPTCHGTGHIDIDLSSIFGVGKFRVDCPECDGAGHVVQDPCDVCSGSGRVLSASEIMVDVPANSHDGDQIRVPGMGNAGTNGSATGDFIVNIKVPSEQLTFRQRAGARITGITAMLLVFVALNLRSPLFAIVLIPLLIFGMRNVLADGVKMNAGWWRSFANAFVSGIINGAFYSIIIMTLYACTAGLGHVGYMGI</sequence>
<evidence type="ECO:0000256" key="5">
    <source>
        <dbReference type="PROSITE-ProRule" id="PRU00546"/>
    </source>
</evidence>
<accession>A0A9E7ABI6</accession>
<dbReference type="PRINTS" id="PR00625">
    <property type="entry name" value="JDOMAIN"/>
</dbReference>
<dbReference type="InterPro" id="IPR001305">
    <property type="entry name" value="HSP_DnaJ_Cys-rich_dom"/>
</dbReference>
<dbReference type="InterPro" id="IPR036410">
    <property type="entry name" value="HSP_DnaJ_Cys-rich_dom_sf"/>
</dbReference>
<dbReference type="GO" id="GO:0008270">
    <property type="term" value="F:zinc ion binding"/>
    <property type="evidence" value="ECO:0007669"/>
    <property type="project" value="UniProtKB-KW"/>
</dbReference>
<dbReference type="InterPro" id="IPR002939">
    <property type="entry name" value="DnaJ_C"/>
</dbReference>
<evidence type="ECO:0000313" key="9">
    <source>
        <dbReference type="EMBL" id="UQF77553.1"/>
    </source>
</evidence>
<keyword evidence="6" id="KW-0472">Membrane</keyword>
<feature type="domain" description="CR-type" evidence="8">
    <location>
        <begin position="144"/>
        <end position="226"/>
    </location>
</feature>
<feature type="zinc finger region" description="CR-type" evidence="5">
    <location>
        <begin position="144"/>
        <end position="226"/>
    </location>
</feature>
<dbReference type="PROSITE" id="PS51188">
    <property type="entry name" value="ZF_CR"/>
    <property type="match status" value="1"/>
</dbReference>
<dbReference type="CDD" id="cd06257">
    <property type="entry name" value="DnaJ"/>
    <property type="match status" value="1"/>
</dbReference>
<dbReference type="SUPFAM" id="SSF49493">
    <property type="entry name" value="HSP40/DnaJ peptide-binding domain"/>
    <property type="match status" value="1"/>
</dbReference>
<keyword evidence="2" id="KW-0677">Repeat</keyword>
<dbReference type="InterPro" id="IPR036869">
    <property type="entry name" value="J_dom_sf"/>
</dbReference>
<proteinExistence type="predicted"/>
<evidence type="ECO:0000259" key="7">
    <source>
        <dbReference type="PROSITE" id="PS50076"/>
    </source>
</evidence>
<keyword evidence="1 5" id="KW-0479">Metal-binding</keyword>
<evidence type="ECO:0000256" key="4">
    <source>
        <dbReference type="ARBA" id="ARBA00022833"/>
    </source>
</evidence>
<dbReference type="InterPro" id="IPR001623">
    <property type="entry name" value="DnaJ_domain"/>
</dbReference>
<dbReference type="PROSITE" id="PS00636">
    <property type="entry name" value="DNAJ_1"/>
    <property type="match status" value="1"/>
</dbReference>
<feature type="transmembrane region" description="Helical" evidence="6">
    <location>
        <begin position="301"/>
        <end position="319"/>
    </location>
</feature>
<evidence type="ECO:0000256" key="3">
    <source>
        <dbReference type="ARBA" id="ARBA00022771"/>
    </source>
</evidence>
<dbReference type="SUPFAM" id="SSF46565">
    <property type="entry name" value="Chaperone J-domain"/>
    <property type="match status" value="1"/>
</dbReference>
<dbReference type="Gene3D" id="6.20.20.10">
    <property type="match status" value="2"/>
</dbReference>
<reference evidence="9" key="1">
    <citation type="submission" date="2022-05" db="EMBL/GenBank/DDBJ databases">
        <title>Using nanopore sequencing to obtain complete genomes from saliva samples.</title>
        <authorList>
            <person name="Baker J.L."/>
        </authorList>
    </citation>
    <scope>NUCLEOTIDE SEQUENCE</scope>
    <source>
        <strain evidence="9">JCVI-JB-Lp32</strain>
    </source>
</reference>
<evidence type="ECO:0000313" key="10">
    <source>
        <dbReference type="Proteomes" id="UP000831562"/>
    </source>
</evidence>
<name>A0A9E7ABI6_9ACTN</name>
<keyword evidence="3 5" id="KW-0863">Zinc-finger</keyword>
<gene>
    <name evidence="9" type="ORF">M3I19_04430</name>
</gene>
<dbReference type="PANTHER" id="PTHR43096:SF10">
    <property type="entry name" value="CHAPERONE PROTEIN DNAJ A6, CHLOROPLASTIC"/>
    <property type="match status" value="1"/>
</dbReference>
<evidence type="ECO:0000259" key="8">
    <source>
        <dbReference type="PROSITE" id="PS51188"/>
    </source>
</evidence>
<dbReference type="InterPro" id="IPR018253">
    <property type="entry name" value="DnaJ_domain_CS"/>
</dbReference>
<keyword evidence="6" id="KW-0812">Transmembrane</keyword>
<protein>
    <submittedName>
        <fullName evidence="9">DnaJ domain-containing protein</fullName>
    </submittedName>
</protein>
<dbReference type="Pfam" id="PF01556">
    <property type="entry name" value="DnaJ_C"/>
    <property type="match status" value="1"/>
</dbReference>
<dbReference type="GO" id="GO:0031072">
    <property type="term" value="F:heat shock protein binding"/>
    <property type="evidence" value="ECO:0007669"/>
    <property type="project" value="InterPro"/>
</dbReference>
<keyword evidence="4 5" id="KW-0862">Zinc</keyword>
<evidence type="ECO:0000256" key="6">
    <source>
        <dbReference type="SAM" id="Phobius"/>
    </source>
</evidence>
<dbReference type="GO" id="GO:0005737">
    <property type="term" value="C:cytoplasm"/>
    <property type="evidence" value="ECO:0007669"/>
    <property type="project" value="TreeGrafter"/>
</dbReference>
<evidence type="ECO:0000256" key="2">
    <source>
        <dbReference type="ARBA" id="ARBA00022737"/>
    </source>
</evidence>
<dbReference type="SMART" id="SM00271">
    <property type="entry name" value="DnaJ"/>
    <property type="match status" value="1"/>
</dbReference>
<dbReference type="SUPFAM" id="SSF57938">
    <property type="entry name" value="DnaJ/Hsp40 cysteine-rich domain"/>
    <property type="match status" value="1"/>
</dbReference>
<dbReference type="PROSITE" id="PS50076">
    <property type="entry name" value="DNAJ_2"/>
    <property type="match status" value="1"/>
</dbReference>
<dbReference type="AlphaFoldDB" id="A0A9E7ABI6"/>
<feature type="domain" description="J" evidence="7">
    <location>
        <begin position="8"/>
        <end position="72"/>
    </location>
</feature>